<evidence type="ECO:0008006" key="3">
    <source>
        <dbReference type="Google" id="ProtNLM"/>
    </source>
</evidence>
<dbReference type="Proteomes" id="UP000254677">
    <property type="component" value="Unassembled WGS sequence"/>
</dbReference>
<protein>
    <recommendedName>
        <fullName evidence="3">Phasin protein</fullName>
    </recommendedName>
</protein>
<proteinExistence type="predicted"/>
<keyword evidence="2" id="KW-1185">Reference proteome</keyword>
<name>A0A378J5Z2_9GAMM</name>
<evidence type="ECO:0000313" key="1">
    <source>
        <dbReference type="EMBL" id="STX43214.1"/>
    </source>
</evidence>
<sequence length="103" mass="12328">MHEQMEQWKNSVRNFQQPLQEIMALNLKTLQNMSYLRPEELTKLRRPEELLERNIHVLIENSHKTLNYMEEAFHIFEKHMLSAASNARKLGEQSLRQAGIKRN</sequence>
<organism evidence="1 2">
    <name type="scientific">Legionella donaldsonii</name>
    <dbReference type="NCBI Taxonomy" id="45060"/>
    <lineage>
        <taxon>Bacteria</taxon>
        <taxon>Pseudomonadati</taxon>
        <taxon>Pseudomonadota</taxon>
        <taxon>Gammaproteobacteria</taxon>
        <taxon>Legionellales</taxon>
        <taxon>Legionellaceae</taxon>
        <taxon>Legionella</taxon>
    </lineage>
</organism>
<reference evidence="1 2" key="1">
    <citation type="submission" date="2018-06" db="EMBL/GenBank/DDBJ databases">
        <authorList>
            <consortium name="Pathogen Informatics"/>
            <person name="Doyle S."/>
        </authorList>
    </citation>
    <scope>NUCLEOTIDE SEQUENCE [LARGE SCALE GENOMIC DNA]</scope>
    <source>
        <strain evidence="1 2">NCTC13292</strain>
    </source>
</reference>
<dbReference type="RefSeq" id="WP_115221667.1">
    <property type="nucleotide sequence ID" value="NZ_CAXYJE010000002.1"/>
</dbReference>
<gene>
    <name evidence="1" type="ORF">NCTC13292_02033</name>
</gene>
<dbReference type="EMBL" id="UGOA01000001">
    <property type="protein sequence ID" value="STX43214.1"/>
    <property type="molecule type" value="Genomic_DNA"/>
</dbReference>
<accession>A0A378J5Z2</accession>
<dbReference type="AlphaFoldDB" id="A0A378J5Z2"/>
<dbReference type="OrthoDB" id="5644572at2"/>
<evidence type="ECO:0000313" key="2">
    <source>
        <dbReference type="Proteomes" id="UP000254677"/>
    </source>
</evidence>